<name>A0A1M5JV04_9ACTN</name>
<keyword evidence="2" id="KW-0472">Membrane</keyword>
<evidence type="ECO:0000313" key="3">
    <source>
        <dbReference type="EMBL" id="SHG44235.1"/>
    </source>
</evidence>
<organism evidence="3 4">
    <name type="scientific">Geodermatophilus nigrescens</name>
    <dbReference type="NCBI Taxonomy" id="1070870"/>
    <lineage>
        <taxon>Bacteria</taxon>
        <taxon>Bacillati</taxon>
        <taxon>Actinomycetota</taxon>
        <taxon>Actinomycetes</taxon>
        <taxon>Geodermatophilales</taxon>
        <taxon>Geodermatophilaceae</taxon>
        <taxon>Geodermatophilus</taxon>
    </lineage>
</organism>
<feature type="region of interest" description="Disordered" evidence="1">
    <location>
        <begin position="1"/>
        <end position="24"/>
    </location>
</feature>
<evidence type="ECO:0000313" key="4">
    <source>
        <dbReference type="Proteomes" id="UP000184471"/>
    </source>
</evidence>
<protein>
    <submittedName>
        <fullName evidence="3">Uncharacterized protein</fullName>
    </submittedName>
</protein>
<gene>
    <name evidence="3" type="ORF">SAMN05444351_2656</name>
</gene>
<proteinExistence type="predicted"/>
<feature type="transmembrane region" description="Helical" evidence="2">
    <location>
        <begin position="46"/>
        <end position="79"/>
    </location>
</feature>
<accession>A0A1M5JV04</accession>
<keyword evidence="2" id="KW-0812">Transmembrane</keyword>
<dbReference type="Proteomes" id="UP000184471">
    <property type="component" value="Unassembled WGS sequence"/>
</dbReference>
<keyword evidence="4" id="KW-1185">Reference proteome</keyword>
<dbReference type="AlphaFoldDB" id="A0A1M5JV04"/>
<dbReference type="EMBL" id="FQVX01000002">
    <property type="protein sequence ID" value="SHG44235.1"/>
    <property type="molecule type" value="Genomic_DNA"/>
</dbReference>
<feature type="region of interest" description="Disordered" evidence="1">
    <location>
        <begin position="104"/>
        <end position="138"/>
    </location>
</feature>
<evidence type="ECO:0000256" key="2">
    <source>
        <dbReference type="SAM" id="Phobius"/>
    </source>
</evidence>
<reference evidence="3 4" key="1">
    <citation type="submission" date="2016-11" db="EMBL/GenBank/DDBJ databases">
        <authorList>
            <person name="Jaros S."/>
            <person name="Januszkiewicz K."/>
            <person name="Wedrychowicz H."/>
        </authorList>
    </citation>
    <scope>NUCLEOTIDE SEQUENCE [LARGE SCALE GENOMIC DNA]</scope>
    <source>
        <strain evidence="3 4">DSM 45408</strain>
    </source>
</reference>
<dbReference type="STRING" id="1070870.SAMN05444351_2656"/>
<sequence length="138" mass="14886">MGRKGPAGVSTARHRPSTCGGTTATASSAGAGILVAVNGRLALAGVVWAAVSVAAFVAIGNVIVAAGLVVFGLVLLVVLAMASDWDSHPDFEERELYRSRRRKDKWDRNADVRARDRQRWEAHQARQAEKAARRPRQD</sequence>
<evidence type="ECO:0000256" key="1">
    <source>
        <dbReference type="SAM" id="MobiDB-lite"/>
    </source>
</evidence>
<keyword evidence="2" id="KW-1133">Transmembrane helix</keyword>